<comment type="similarity">
    <text evidence="2">Belongs to the TUBGCP family.</text>
</comment>
<evidence type="ECO:0000256" key="2">
    <source>
        <dbReference type="ARBA" id="ARBA00010337"/>
    </source>
</evidence>
<accession>A0A9D4UEP3</accession>
<dbReference type="InterPro" id="IPR041470">
    <property type="entry name" value="GCP_N"/>
</dbReference>
<name>A0A9D4UEP3_ADICA</name>
<feature type="region of interest" description="Disordered" evidence="6">
    <location>
        <begin position="180"/>
        <end position="217"/>
    </location>
</feature>
<evidence type="ECO:0000259" key="7">
    <source>
        <dbReference type="Pfam" id="PF04130"/>
    </source>
</evidence>
<gene>
    <name evidence="9" type="ORF">GOP47_0019059</name>
</gene>
<organism evidence="9 10">
    <name type="scientific">Adiantum capillus-veneris</name>
    <name type="common">Maidenhair fern</name>
    <dbReference type="NCBI Taxonomy" id="13818"/>
    <lineage>
        <taxon>Eukaryota</taxon>
        <taxon>Viridiplantae</taxon>
        <taxon>Streptophyta</taxon>
        <taxon>Embryophyta</taxon>
        <taxon>Tracheophyta</taxon>
        <taxon>Polypodiopsida</taxon>
        <taxon>Polypodiidae</taxon>
        <taxon>Polypodiales</taxon>
        <taxon>Pteridineae</taxon>
        <taxon>Pteridaceae</taxon>
        <taxon>Vittarioideae</taxon>
        <taxon>Adiantum</taxon>
    </lineage>
</organism>
<proteinExistence type="inferred from homology"/>
<sequence length="1336" mass="150364">MDLQHQYQQHDNLWLSVAHLPAPSSFPVASWEHRHRQELSLREALYSTYTTNRQHPVNENDNNFIGVNSQTWNSSLPQAQESAFQLTSIREADLVSRCLYALQGIPVAVKELQLLAKFFYGQVADRSLHRLPSLWQRSLSTKALGKLLFVIVQAGWVRCQLDEFVHFFLDSKSQGASISQLHRDLHSQTGSSDSRQGKKGKKKNKIRQKVNNTGERDLGLSPPYSLVNQAFAKAVKSILQGHLAALNTLTDSVIHRRSSDGSHLFMFPCSDEHPGAVIGLPVCDMTLLELHLHTHILRVQLQALASVCLYKGTAKAAGSQEWDEHGGWSTGRDFVDFEKSSGSVIMDFTSFPRGANLLSFLYRQLQEADNVHVELLRYLFACACQPYLAFVHSWLYRATLKDPYEEFVVQEANFMPRVGSGSQVKTSVSAPCFLEDVCTPLIRSGQQLQVLSKLVEAGAADAANNTTSCISNGFRILESALKAWTELADDSSVFSLSLIFNKEKLNELEEQRKQKRHVLMQEFDLLFSNLHSHSGGPQFESGSTFQQVDAGSVTAGTDASTSEPYIDKNLVKDFSSSILTENPQEFEELQAPHVISGCLSHSVLPEQAYGLREGNKVTQQHELDNIDFKKTREIIEVEHTGRIESAEQPFSSKSNRGSKQRKRWIEPTEVVILHGQAEEEASLGFLPAEEIFNVCDSMHYVSDHEAESATLCDKRMEGDYRELSISDRVKAHQYKFPEANLQSEVDLKCHVGGPSLQLLTLARSQYSGSPSFFFSNICLDELGPEIFGRSYIHKLAQSYKNFSLPQNDGYKKITADFNAVSQKLWNFEDCICDGSSYMNIFPSILFTSASSAVETLSLDRKSVCLPLSEAQNEAGKPKREAQWFLGSRSLPNVFGTPALCSDPSLRSSKVEPLIKFRAETPLEKLEEDKRLDLLSKNSQGRQGVPCGGATWQSYLGLRGHEDKGSAAILKTALESSEVPLEVIIEKCIVQEVLSQYQCISHFSVRLLHEVFGLQDHLAALRRYFFMERGDWAEIFTSVLFRNAWYPTGPLQRQLEVQMLLEASVQNSSCQEDDYAERLHVGVEGGGEAFQSDTDNLGHVYISKTSLSAFDFITLGYRLEWPVSLIITAESLKLYNSTFSFLIRTKLAAHAVSDIWRFLKDLLHVGRQGRTSQKQDWINTLILFRQQADHFVTTLQGHLETQLLHNVWRKLLQALYHRGKDLLDLETLHGLYLQDALHVCFLSEETKSAKTHIDNILQCLLELSACLNILGKQQNGKPTLESERVQSAILQAKDSFELSISQLFQIALNRHNHFALSPLWTRLDFNGFFGSMCSKYS</sequence>
<dbReference type="GO" id="GO:0000930">
    <property type="term" value="C:gamma-tubulin complex"/>
    <property type="evidence" value="ECO:0007669"/>
    <property type="project" value="TreeGrafter"/>
</dbReference>
<feature type="domain" description="Gamma tubulin complex component C-terminal" evidence="7">
    <location>
        <begin position="1013"/>
        <end position="1328"/>
    </location>
</feature>
<feature type="compositionally biased region" description="Basic residues" evidence="6">
    <location>
        <begin position="197"/>
        <end position="208"/>
    </location>
</feature>
<dbReference type="GO" id="GO:0031122">
    <property type="term" value="P:cytoplasmic microtubule organization"/>
    <property type="evidence" value="ECO:0007669"/>
    <property type="project" value="TreeGrafter"/>
</dbReference>
<keyword evidence="4" id="KW-0493">Microtubule</keyword>
<dbReference type="GO" id="GO:0007020">
    <property type="term" value="P:microtubule nucleation"/>
    <property type="evidence" value="ECO:0007669"/>
    <property type="project" value="InterPro"/>
</dbReference>
<dbReference type="GO" id="GO:0051321">
    <property type="term" value="P:meiotic cell cycle"/>
    <property type="evidence" value="ECO:0007669"/>
    <property type="project" value="TreeGrafter"/>
</dbReference>
<dbReference type="GO" id="GO:0043015">
    <property type="term" value="F:gamma-tubulin binding"/>
    <property type="evidence" value="ECO:0007669"/>
    <property type="project" value="InterPro"/>
</dbReference>
<dbReference type="GO" id="GO:0051011">
    <property type="term" value="F:microtubule minus-end binding"/>
    <property type="evidence" value="ECO:0007669"/>
    <property type="project" value="TreeGrafter"/>
</dbReference>
<evidence type="ECO:0000256" key="6">
    <source>
        <dbReference type="SAM" id="MobiDB-lite"/>
    </source>
</evidence>
<keyword evidence="5" id="KW-0206">Cytoskeleton</keyword>
<evidence type="ECO:0008006" key="11">
    <source>
        <dbReference type="Google" id="ProtNLM"/>
    </source>
</evidence>
<evidence type="ECO:0000259" key="8">
    <source>
        <dbReference type="Pfam" id="PF17681"/>
    </source>
</evidence>
<dbReference type="GO" id="GO:0000922">
    <property type="term" value="C:spindle pole"/>
    <property type="evidence" value="ECO:0007669"/>
    <property type="project" value="InterPro"/>
</dbReference>
<evidence type="ECO:0000256" key="4">
    <source>
        <dbReference type="ARBA" id="ARBA00022701"/>
    </source>
</evidence>
<evidence type="ECO:0000313" key="10">
    <source>
        <dbReference type="Proteomes" id="UP000886520"/>
    </source>
</evidence>
<dbReference type="GO" id="GO:0005874">
    <property type="term" value="C:microtubule"/>
    <property type="evidence" value="ECO:0007669"/>
    <property type="project" value="UniProtKB-KW"/>
</dbReference>
<dbReference type="Pfam" id="PF17681">
    <property type="entry name" value="GCP_N_terminal"/>
    <property type="match status" value="1"/>
</dbReference>
<comment type="caution">
    <text evidence="9">The sequence shown here is derived from an EMBL/GenBank/DDBJ whole genome shotgun (WGS) entry which is preliminary data.</text>
</comment>
<dbReference type="Pfam" id="PF04130">
    <property type="entry name" value="GCP_C_terminal"/>
    <property type="match status" value="1"/>
</dbReference>
<dbReference type="InterPro" id="IPR007259">
    <property type="entry name" value="GCP"/>
</dbReference>
<evidence type="ECO:0000256" key="3">
    <source>
        <dbReference type="ARBA" id="ARBA00022490"/>
    </source>
</evidence>
<dbReference type="GO" id="GO:0000278">
    <property type="term" value="P:mitotic cell cycle"/>
    <property type="evidence" value="ECO:0007669"/>
    <property type="project" value="TreeGrafter"/>
</dbReference>
<evidence type="ECO:0000256" key="5">
    <source>
        <dbReference type="ARBA" id="ARBA00023212"/>
    </source>
</evidence>
<dbReference type="OrthoDB" id="775571at2759"/>
<feature type="domain" description="Gamma tubulin complex component protein N-terminal" evidence="8">
    <location>
        <begin position="201"/>
        <end position="454"/>
    </location>
</feature>
<dbReference type="PANTHER" id="PTHR19302:SF70">
    <property type="entry name" value="GAMMA-TUBULIN COMPLEX COMPONENT 6"/>
    <property type="match status" value="1"/>
</dbReference>
<reference evidence="9" key="1">
    <citation type="submission" date="2021-01" db="EMBL/GenBank/DDBJ databases">
        <title>Adiantum capillus-veneris genome.</title>
        <authorList>
            <person name="Fang Y."/>
            <person name="Liao Q."/>
        </authorList>
    </citation>
    <scope>NUCLEOTIDE SEQUENCE</scope>
    <source>
        <strain evidence="9">H3</strain>
        <tissue evidence="9">Leaf</tissue>
    </source>
</reference>
<dbReference type="EMBL" id="JABFUD020000018">
    <property type="protein sequence ID" value="KAI5066435.1"/>
    <property type="molecule type" value="Genomic_DNA"/>
</dbReference>
<protein>
    <recommendedName>
        <fullName evidence="11">Gamma-tubulin complex component</fullName>
    </recommendedName>
</protein>
<dbReference type="InterPro" id="IPR040457">
    <property type="entry name" value="GCP_C"/>
</dbReference>
<keyword evidence="10" id="KW-1185">Reference proteome</keyword>
<evidence type="ECO:0000256" key="1">
    <source>
        <dbReference type="ARBA" id="ARBA00004245"/>
    </source>
</evidence>
<dbReference type="Proteomes" id="UP000886520">
    <property type="component" value="Chromosome 18"/>
</dbReference>
<evidence type="ECO:0000313" key="9">
    <source>
        <dbReference type="EMBL" id="KAI5066435.1"/>
    </source>
</evidence>
<keyword evidence="3" id="KW-0963">Cytoplasm</keyword>
<dbReference type="GO" id="GO:0051225">
    <property type="term" value="P:spindle assembly"/>
    <property type="evidence" value="ECO:0007669"/>
    <property type="project" value="TreeGrafter"/>
</dbReference>
<dbReference type="Gene3D" id="1.20.120.1900">
    <property type="entry name" value="Gamma-tubulin complex, C-terminal domain"/>
    <property type="match status" value="1"/>
</dbReference>
<dbReference type="InterPro" id="IPR042241">
    <property type="entry name" value="GCP_C_sf"/>
</dbReference>
<dbReference type="PANTHER" id="PTHR19302">
    <property type="entry name" value="GAMMA TUBULIN COMPLEX PROTEIN"/>
    <property type="match status" value="1"/>
</dbReference>
<comment type="subcellular location">
    <subcellularLocation>
        <location evidence="1">Cytoplasm</location>
        <location evidence="1">Cytoskeleton</location>
    </subcellularLocation>
</comment>